<dbReference type="RefSeq" id="WP_188546594.1">
    <property type="nucleotide sequence ID" value="NZ_BMCU01000004.1"/>
</dbReference>
<sequence>MTSTPTVLITGVGGQDGTYLAEKLLERDWTVWGTRQPGSHAKHNPDLPSTVKIIEADLSESKTAQDVITEIRPHYVMHLAALSSVGQSWERPLETAQVNGLAAIALMEECLALTKSGERKVRFVNASSAEIFAGAGEVPQTEQSPIVPISPYGSAKAFSHNMVGSYRSRGLSASNAILYNHDSPRRPTSFVTRKITAGVAQIAAGNIDTISLGNLDSMRDWGWAPDYVDAMTRIALADEPDDFVIATGEAHTVRAFVIAAFAAAGIPCWSDHVVIDPRFNRPADSGVLLGNARKAHRVLGWKPTKTFKQVVTAMVEHDMDLVARGLVGPQIP</sequence>
<evidence type="ECO:0000256" key="4">
    <source>
        <dbReference type="ARBA" id="ARBA00011989"/>
    </source>
</evidence>
<dbReference type="InterPro" id="IPR006368">
    <property type="entry name" value="GDP_Man_deHydtase"/>
</dbReference>
<dbReference type="CDD" id="cd05260">
    <property type="entry name" value="GDP_MD_SDR_e"/>
    <property type="match status" value="1"/>
</dbReference>
<dbReference type="AlphaFoldDB" id="A0A917G3V3"/>
<dbReference type="InterPro" id="IPR020904">
    <property type="entry name" value="Sc_DH/Rdtase_CS"/>
</dbReference>
<dbReference type="PANTHER" id="PTHR43715:SF1">
    <property type="entry name" value="GDP-MANNOSE 4,6 DEHYDRATASE"/>
    <property type="match status" value="1"/>
</dbReference>
<dbReference type="PANTHER" id="PTHR43715">
    <property type="entry name" value="GDP-MANNOSE 4,6-DEHYDRATASE"/>
    <property type="match status" value="1"/>
</dbReference>
<evidence type="ECO:0000313" key="8">
    <source>
        <dbReference type="EMBL" id="GGG21788.1"/>
    </source>
</evidence>
<reference evidence="8" key="2">
    <citation type="submission" date="2020-09" db="EMBL/GenBank/DDBJ databases">
        <authorList>
            <person name="Sun Q."/>
            <person name="Sedlacek I."/>
        </authorList>
    </citation>
    <scope>NUCLEOTIDE SEQUENCE</scope>
    <source>
        <strain evidence="8">CCM 7905</strain>
    </source>
</reference>
<organism evidence="8 9">
    <name type="scientific">Rhodococcoides trifolii</name>
    <dbReference type="NCBI Taxonomy" id="908250"/>
    <lineage>
        <taxon>Bacteria</taxon>
        <taxon>Bacillati</taxon>
        <taxon>Actinomycetota</taxon>
        <taxon>Actinomycetes</taxon>
        <taxon>Mycobacteriales</taxon>
        <taxon>Nocardiaceae</taxon>
        <taxon>Rhodococcoides</taxon>
    </lineage>
</organism>
<keyword evidence="5" id="KW-0456">Lyase</keyword>
<dbReference type="InterPro" id="IPR036291">
    <property type="entry name" value="NAD(P)-bd_dom_sf"/>
</dbReference>
<name>A0A917G3V3_9NOCA</name>
<dbReference type="Gene3D" id="3.90.25.10">
    <property type="entry name" value="UDP-galactose 4-epimerase, domain 1"/>
    <property type="match status" value="1"/>
</dbReference>
<gene>
    <name evidence="8" type="primary">gmd</name>
    <name evidence="8" type="ORF">GCM10007304_39520</name>
</gene>
<evidence type="ECO:0000256" key="5">
    <source>
        <dbReference type="ARBA" id="ARBA00023239"/>
    </source>
</evidence>
<evidence type="ECO:0000256" key="6">
    <source>
        <dbReference type="ARBA" id="ARBA00059383"/>
    </source>
</evidence>
<dbReference type="InterPro" id="IPR016040">
    <property type="entry name" value="NAD(P)-bd_dom"/>
</dbReference>
<evidence type="ECO:0000313" key="9">
    <source>
        <dbReference type="Proteomes" id="UP000654257"/>
    </source>
</evidence>
<dbReference type="SUPFAM" id="SSF51735">
    <property type="entry name" value="NAD(P)-binding Rossmann-fold domains"/>
    <property type="match status" value="1"/>
</dbReference>
<protein>
    <recommendedName>
        <fullName evidence="4">GDP-mannose 4,6-dehydratase</fullName>
        <ecNumber evidence="4">4.2.1.47</ecNumber>
    </recommendedName>
</protein>
<comment type="caution">
    <text evidence="8">The sequence shown here is derived from an EMBL/GenBank/DDBJ whole genome shotgun (WGS) entry which is preliminary data.</text>
</comment>
<evidence type="ECO:0000256" key="3">
    <source>
        <dbReference type="ARBA" id="ARBA00009263"/>
    </source>
</evidence>
<evidence type="ECO:0000256" key="2">
    <source>
        <dbReference type="ARBA" id="ARBA00001937"/>
    </source>
</evidence>
<comment type="catalytic activity">
    <reaction evidence="1">
        <text>GDP-alpha-D-mannose = GDP-4-dehydro-alpha-D-rhamnose + H2O</text>
        <dbReference type="Rhea" id="RHEA:23820"/>
        <dbReference type="ChEBI" id="CHEBI:15377"/>
        <dbReference type="ChEBI" id="CHEBI:57527"/>
        <dbReference type="ChEBI" id="CHEBI:57964"/>
        <dbReference type="EC" id="4.2.1.47"/>
    </reaction>
</comment>
<feature type="domain" description="NAD(P)-binding" evidence="7">
    <location>
        <begin position="8"/>
        <end position="314"/>
    </location>
</feature>
<dbReference type="Proteomes" id="UP000654257">
    <property type="component" value="Unassembled WGS sequence"/>
</dbReference>
<comment type="cofactor">
    <cofactor evidence="2">
        <name>NADP(+)</name>
        <dbReference type="ChEBI" id="CHEBI:58349"/>
    </cofactor>
</comment>
<dbReference type="FunFam" id="3.40.50.720:FF:000924">
    <property type="entry name" value="GDP-mannose 4,6 dehydratase"/>
    <property type="match status" value="1"/>
</dbReference>
<dbReference type="GO" id="GO:0008446">
    <property type="term" value="F:GDP-mannose 4,6-dehydratase activity"/>
    <property type="evidence" value="ECO:0007669"/>
    <property type="project" value="UniProtKB-EC"/>
</dbReference>
<evidence type="ECO:0000259" key="7">
    <source>
        <dbReference type="Pfam" id="PF16363"/>
    </source>
</evidence>
<dbReference type="GO" id="GO:0042351">
    <property type="term" value="P:'de novo' GDP-L-fucose biosynthetic process"/>
    <property type="evidence" value="ECO:0007669"/>
    <property type="project" value="TreeGrafter"/>
</dbReference>
<evidence type="ECO:0000256" key="1">
    <source>
        <dbReference type="ARBA" id="ARBA00000188"/>
    </source>
</evidence>
<proteinExistence type="inferred from homology"/>
<dbReference type="PROSITE" id="PS00061">
    <property type="entry name" value="ADH_SHORT"/>
    <property type="match status" value="1"/>
</dbReference>
<reference evidence="8" key="1">
    <citation type="journal article" date="2014" name="Int. J. Syst. Evol. Microbiol.">
        <title>Complete genome sequence of Corynebacterium casei LMG S-19264T (=DSM 44701T), isolated from a smear-ripened cheese.</title>
        <authorList>
            <consortium name="US DOE Joint Genome Institute (JGI-PGF)"/>
            <person name="Walter F."/>
            <person name="Albersmeier A."/>
            <person name="Kalinowski J."/>
            <person name="Ruckert C."/>
        </authorList>
    </citation>
    <scope>NUCLEOTIDE SEQUENCE</scope>
    <source>
        <strain evidence="8">CCM 7905</strain>
    </source>
</reference>
<dbReference type="Pfam" id="PF16363">
    <property type="entry name" value="GDP_Man_Dehyd"/>
    <property type="match status" value="1"/>
</dbReference>
<dbReference type="EC" id="4.2.1.47" evidence="4"/>
<dbReference type="Gene3D" id="3.40.50.720">
    <property type="entry name" value="NAD(P)-binding Rossmann-like Domain"/>
    <property type="match status" value="1"/>
</dbReference>
<dbReference type="EMBL" id="BMCU01000004">
    <property type="protein sequence ID" value="GGG21788.1"/>
    <property type="molecule type" value="Genomic_DNA"/>
</dbReference>
<comment type="function">
    <text evidence="6">Catalyzes the conversion of GDP-D-mannose to GDP-4-dehydro-6-deoxy-D-mannose.</text>
</comment>
<keyword evidence="9" id="KW-1185">Reference proteome</keyword>
<accession>A0A917G3V3</accession>
<comment type="similarity">
    <text evidence="3">Belongs to the NAD(P)-dependent epimerase/dehydratase family. GDP-mannose 4,6-dehydratase subfamily.</text>
</comment>